<dbReference type="InterPro" id="IPR001303">
    <property type="entry name" value="Aldolase_II/adducin_N"/>
</dbReference>
<feature type="domain" description="Class II aldolase/adducin N-terminal" evidence="3">
    <location>
        <begin position="14"/>
        <end position="217"/>
    </location>
</feature>
<dbReference type="PANTHER" id="PTHR22789:SF0">
    <property type="entry name" value="3-OXO-TETRONATE 4-PHOSPHATE DECARBOXYLASE-RELATED"/>
    <property type="match status" value="1"/>
</dbReference>
<sequence length="280" mass="31883">MNEDYDAALRREARKYIYASHILHHHGVLDAYGHISFRHPFKSDIFIMSRNTASALVSSPEDLIQYYIESSRPLDPLKVKESYLERFIHSEIYKQYPQINSVVHSHSETVIPYTVNRVRLRPVLHLAGFLNPKGPPVWDIANCQRKYAVTGAEALEKKDEVDILVKDEFYGRKFAYNFLNGSAVALMRGHGFTTVGETIEEAVFRAIYTEKNARVLTASMAVQDSARATMSFALGADPGILTLNKQEALASNQVIKATIQRPWELWVREVEALPLYRNNV</sequence>
<name>A0AAN7BQ31_9PEZI</name>
<protein>
    <submittedName>
        <fullName evidence="4">Class II aldolase and Adducin N-terminal domain-containing protein</fullName>
    </submittedName>
</protein>
<evidence type="ECO:0000256" key="2">
    <source>
        <dbReference type="ARBA" id="ARBA00023239"/>
    </source>
</evidence>
<reference evidence="4" key="2">
    <citation type="submission" date="2023-05" db="EMBL/GenBank/DDBJ databases">
        <authorList>
            <consortium name="Lawrence Berkeley National Laboratory"/>
            <person name="Steindorff A."/>
            <person name="Hensen N."/>
            <person name="Bonometti L."/>
            <person name="Westerberg I."/>
            <person name="Brannstrom I.O."/>
            <person name="Guillou S."/>
            <person name="Cros-Aarteil S."/>
            <person name="Calhoun S."/>
            <person name="Haridas S."/>
            <person name="Kuo A."/>
            <person name="Mondo S."/>
            <person name="Pangilinan J."/>
            <person name="Riley R."/>
            <person name="Labutti K."/>
            <person name="Andreopoulos B."/>
            <person name="Lipzen A."/>
            <person name="Chen C."/>
            <person name="Yanf M."/>
            <person name="Daum C."/>
            <person name="Ng V."/>
            <person name="Clum A."/>
            <person name="Ohm R."/>
            <person name="Martin F."/>
            <person name="Silar P."/>
            <person name="Natvig D."/>
            <person name="Lalanne C."/>
            <person name="Gautier V."/>
            <person name="Ament-Velasquez S.L."/>
            <person name="Kruys A."/>
            <person name="Hutchinson M.I."/>
            <person name="Powell A.J."/>
            <person name="Barry K."/>
            <person name="Miller A.N."/>
            <person name="Grigoriev I.V."/>
            <person name="Debuchy R."/>
            <person name="Gladieux P."/>
            <person name="Thoren M.H."/>
            <person name="Johannesson H."/>
        </authorList>
    </citation>
    <scope>NUCLEOTIDE SEQUENCE</scope>
    <source>
        <strain evidence="4">CBS 990.96</strain>
    </source>
</reference>
<dbReference type="InterPro" id="IPR036409">
    <property type="entry name" value="Aldolase_II/adducin_N_sf"/>
</dbReference>
<gene>
    <name evidence="4" type="ORF">QBC38DRAFT_477896</name>
</gene>
<dbReference type="GO" id="GO:0019323">
    <property type="term" value="P:pentose catabolic process"/>
    <property type="evidence" value="ECO:0007669"/>
    <property type="project" value="TreeGrafter"/>
</dbReference>
<keyword evidence="2" id="KW-0456">Lyase</keyword>
<keyword evidence="1" id="KW-0479">Metal-binding</keyword>
<keyword evidence="5" id="KW-1185">Reference proteome</keyword>
<dbReference type="GO" id="GO:0046872">
    <property type="term" value="F:metal ion binding"/>
    <property type="evidence" value="ECO:0007669"/>
    <property type="project" value="UniProtKB-KW"/>
</dbReference>
<dbReference type="SMART" id="SM01007">
    <property type="entry name" value="Aldolase_II"/>
    <property type="match status" value="1"/>
</dbReference>
<dbReference type="EMBL" id="MU865331">
    <property type="protein sequence ID" value="KAK4227458.1"/>
    <property type="molecule type" value="Genomic_DNA"/>
</dbReference>
<dbReference type="InterPro" id="IPR050197">
    <property type="entry name" value="Aldolase_class_II_sugar_metab"/>
</dbReference>
<evidence type="ECO:0000313" key="5">
    <source>
        <dbReference type="Proteomes" id="UP001301958"/>
    </source>
</evidence>
<dbReference type="PANTHER" id="PTHR22789">
    <property type="entry name" value="FUCULOSE PHOSPHATE ALDOLASE"/>
    <property type="match status" value="1"/>
</dbReference>
<proteinExistence type="predicted"/>
<accession>A0AAN7BQ31</accession>
<evidence type="ECO:0000256" key="1">
    <source>
        <dbReference type="ARBA" id="ARBA00022723"/>
    </source>
</evidence>
<comment type="caution">
    <text evidence="4">The sequence shown here is derived from an EMBL/GenBank/DDBJ whole genome shotgun (WGS) entry which is preliminary data.</text>
</comment>
<reference evidence="4" key="1">
    <citation type="journal article" date="2023" name="Mol. Phylogenet. Evol.">
        <title>Genome-scale phylogeny and comparative genomics of the fungal order Sordariales.</title>
        <authorList>
            <person name="Hensen N."/>
            <person name="Bonometti L."/>
            <person name="Westerberg I."/>
            <person name="Brannstrom I.O."/>
            <person name="Guillou S."/>
            <person name="Cros-Aarteil S."/>
            <person name="Calhoun S."/>
            <person name="Haridas S."/>
            <person name="Kuo A."/>
            <person name="Mondo S."/>
            <person name="Pangilinan J."/>
            <person name="Riley R."/>
            <person name="LaButti K."/>
            <person name="Andreopoulos B."/>
            <person name="Lipzen A."/>
            <person name="Chen C."/>
            <person name="Yan M."/>
            <person name="Daum C."/>
            <person name="Ng V."/>
            <person name="Clum A."/>
            <person name="Steindorff A."/>
            <person name="Ohm R.A."/>
            <person name="Martin F."/>
            <person name="Silar P."/>
            <person name="Natvig D.O."/>
            <person name="Lalanne C."/>
            <person name="Gautier V."/>
            <person name="Ament-Velasquez S.L."/>
            <person name="Kruys A."/>
            <person name="Hutchinson M.I."/>
            <person name="Powell A.J."/>
            <person name="Barry K."/>
            <person name="Miller A.N."/>
            <person name="Grigoriev I.V."/>
            <person name="Debuchy R."/>
            <person name="Gladieux P."/>
            <person name="Hiltunen Thoren M."/>
            <person name="Johannesson H."/>
        </authorList>
    </citation>
    <scope>NUCLEOTIDE SEQUENCE</scope>
    <source>
        <strain evidence="4">CBS 990.96</strain>
    </source>
</reference>
<dbReference type="GO" id="GO:0005829">
    <property type="term" value="C:cytosol"/>
    <property type="evidence" value="ECO:0007669"/>
    <property type="project" value="TreeGrafter"/>
</dbReference>
<dbReference type="Pfam" id="PF00596">
    <property type="entry name" value="Aldolase_II"/>
    <property type="match status" value="1"/>
</dbReference>
<dbReference type="GO" id="GO:0016832">
    <property type="term" value="F:aldehyde-lyase activity"/>
    <property type="evidence" value="ECO:0007669"/>
    <property type="project" value="TreeGrafter"/>
</dbReference>
<evidence type="ECO:0000313" key="4">
    <source>
        <dbReference type="EMBL" id="KAK4227458.1"/>
    </source>
</evidence>
<dbReference type="SUPFAM" id="SSF53639">
    <property type="entry name" value="AraD/HMP-PK domain-like"/>
    <property type="match status" value="1"/>
</dbReference>
<organism evidence="4 5">
    <name type="scientific">Podospora fimiseda</name>
    <dbReference type="NCBI Taxonomy" id="252190"/>
    <lineage>
        <taxon>Eukaryota</taxon>
        <taxon>Fungi</taxon>
        <taxon>Dikarya</taxon>
        <taxon>Ascomycota</taxon>
        <taxon>Pezizomycotina</taxon>
        <taxon>Sordariomycetes</taxon>
        <taxon>Sordariomycetidae</taxon>
        <taxon>Sordariales</taxon>
        <taxon>Podosporaceae</taxon>
        <taxon>Podospora</taxon>
    </lineage>
</organism>
<dbReference type="Proteomes" id="UP001301958">
    <property type="component" value="Unassembled WGS sequence"/>
</dbReference>
<dbReference type="AlphaFoldDB" id="A0AAN7BQ31"/>
<evidence type="ECO:0000259" key="3">
    <source>
        <dbReference type="SMART" id="SM01007"/>
    </source>
</evidence>
<dbReference type="Gene3D" id="3.40.225.10">
    <property type="entry name" value="Class II aldolase/adducin N-terminal domain"/>
    <property type="match status" value="1"/>
</dbReference>